<keyword evidence="5 10" id="KW-1133">Transmembrane helix</keyword>
<dbReference type="FunFam" id="1.10.2000.10:FF:000037">
    <property type="match status" value="1"/>
</dbReference>
<keyword evidence="14" id="KW-1185">Reference proteome</keyword>
<dbReference type="InterPro" id="IPR015526">
    <property type="entry name" value="Frizzled/SFRP"/>
</dbReference>
<comment type="similarity">
    <text evidence="2">Belongs to the G-protein coupled receptor Fz/Smo family.</text>
</comment>
<accession>A0A2A2LE18</accession>
<feature type="transmembrane region" description="Helical" evidence="10">
    <location>
        <begin position="225"/>
        <end position="245"/>
    </location>
</feature>
<name>A0A2A2LE18_9BILA</name>
<dbReference type="STRING" id="2018661.A0A2A2LE18"/>
<evidence type="ECO:0000256" key="10">
    <source>
        <dbReference type="SAM" id="Phobius"/>
    </source>
</evidence>
<dbReference type="SUPFAM" id="SSF63501">
    <property type="entry name" value="Frizzled cysteine-rich domain"/>
    <property type="match status" value="1"/>
</dbReference>
<dbReference type="GO" id="GO:0017147">
    <property type="term" value="F:Wnt-protein binding"/>
    <property type="evidence" value="ECO:0007669"/>
    <property type="project" value="TreeGrafter"/>
</dbReference>
<feature type="transmembrane region" description="Helical" evidence="10">
    <location>
        <begin position="466"/>
        <end position="487"/>
    </location>
</feature>
<dbReference type="GO" id="GO:0005886">
    <property type="term" value="C:plasma membrane"/>
    <property type="evidence" value="ECO:0007669"/>
    <property type="project" value="TreeGrafter"/>
</dbReference>
<keyword evidence="4 10" id="KW-0812">Transmembrane</keyword>
<dbReference type="GO" id="GO:0060070">
    <property type="term" value="P:canonical Wnt signaling pathway"/>
    <property type="evidence" value="ECO:0007669"/>
    <property type="project" value="TreeGrafter"/>
</dbReference>
<sequence>MLAFRIRSLSLTRRLSLVNKVILAPNKGRSTDSSGRVHSLTKCWLGDSEGKQEEGVSILELRKKWGSFPNIVGDESIRIAEDNIQGFEILLNSACSEQLRFFLCSVYFPMCNEKIPKPIGPCRPLCESVQKGCLPLLKDFGFSWPSSINCDKFPAENIDDMMCMKGPNKDGEYPKIAPAQVQTLGSSRMCQPDYVYLNRTGQCVPMCTAPQGIQQADKDSTSTTLFILSVASICLTVLCLIFYVISPDALTSLSEKSMLWASMAMALSSIIYLLSLAYRNQIACTDYSSHVLFVISPLPHVPCTVAGALLYYFGTVGRLWWCVMCATWNPHTGTAVRFEKHRVQVHMLVWSVPLFIVMLALMSRSISADPLSGICLVGQASKVLDGVFNLLREVILLTACVVPLLLGSLGLLGSVREPTLPCSSLLALLYPIASIFYMLSFANDLVQPSMSWSQSWNIVAVIKSCLEHTVAILASLGCLFFLLSNLIRANRNMPSKDGYQPALPRFPPPGSLTSHNTYASAIRAQQPNMC</sequence>
<evidence type="ECO:0000256" key="1">
    <source>
        <dbReference type="ARBA" id="ARBA00004141"/>
    </source>
</evidence>
<evidence type="ECO:0000256" key="3">
    <source>
        <dbReference type="ARBA" id="ARBA00022473"/>
    </source>
</evidence>
<dbReference type="InterPro" id="IPR036790">
    <property type="entry name" value="Frizzled_dom_sf"/>
</dbReference>
<keyword evidence="6 10" id="KW-0472">Membrane</keyword>
<feature type="transmembrane region" description="Helical" evidence="10">
    <location>
        <begin position="425"/>
        <end position="446"/>
    </location>
</feature>
<proteinExistence type="inferred from homology"/>
<evidence type="ECO:0000259" key="12">
    <source>
        <dbReference type="PROSITE" id="PS50261"/>
    </source>
</evidence>
<evidence type="ECO:0000256" key="6">
    <source>
        <dbReference type="ARBA" id="ARBA00023136"/>
    </source>
</evidence>
<dbReference type="EMBL" id="LIAE01006873">
    <property type="protein sequence ID" value="PAV84307.1"/>
    <property type="molecule type" value="Genomic_DNA"/>
</dbReference>
<feature type="disulfide bond" evidence="9">
    <location>
        <begin position="95"/>
        <end position="133"/>
    </location>
</feature>
<dbReference type="SMART" id="SM01330">
    <property type="entry name" value="Frizzled"/>
    <property type="match status" value="1"/>
</dbReference>
<feature type="transmembrane region" description="Helical" evidence="10">
    <location>
        <begin position="345"/>
        <end position="363"/>
    </location>
</feature>
<reference evidence="13 14" key="1">
    <citation type="journal article" date="2017" name="Curr. Biol.">
        <title>Genome architecture and evolution of a unichromosomal asexual nematode.</title>
        <authorList>
            <person name="Fradin H."/>
            <person name="Zegar C."/>
            <person name="Gutwein M."/>
            <person name="Lucas J."/>
            <person name="Kovtun M."/>
            <person name="Corcoran D."/>
            <person name="Baugh L.R."/>
            <person name="Kiontke K."/>
            <person name="Gunsalus K."/>
            <person name="Fitch D.H."/>
            <person name="Piano F."/>
        </authorList>
    </citation>
    <scope>NUCLEOTIDE SEQUENCE [LARGE SCALE GENOMIC DNA]</scope>
    <source>
        <strain evidence="13">PF1309</strain>
    </source>
</reference>
<evidence type="ECO:0000256" key="8">
    <source>
        <dbReference type="ARBA" id="ARBA00023170"/>
    </source>
</evidence>
<dbReference type="InterPro" id="IPR000539">
    <property type="entry name" value="Frizzled/Smoothened_7TM"/>
</dbReference>
<dbReference type="PANTHER" id="PTHR11309:SF23">
    <property type="entry name" value="FRIZZLED-4"/>
    <property type="match status" value="1"/>
</dbReference>
<dbReference type="Pfam" id="PF01534">
    <property type="entry name" value="Frizzled"/>
    <property type="match status" value="1"/>
</dbReference>
<dbReference type="GO" id="GO:0042813">
    <property type="term" value="F:Wnt receptor activity"/>
    <property type="evidence" value="ECO:0007669"/>
    <property type="project" value="TreeGrafter"/>
</dbReference>
<dbReference type="PROSITE" id="PS50038">
    <property type="entry name" value="FZ"/>
    <property type="match status" value="1"/>
</dbReference>
<feature type="transmembrane region" description="Helical" evidence="10">
    <location>
        <begin position="257"/>
        <end position="278"/>
    </location>
</feature>
<dbReference type="Gene3D" id="1.20.1070.10">
    <property type="entry name" value="Rhodopsin 7-helix transmembrane proteins"/>
    <property type="match status" value="1"/>
</dbReference>
<dbReference type="Gene3D" id="1.10.2000.10">
    <property type="entry name" value="Frizzled cysteine-rich domain"/>
    <property type="match status" value="1"/>
</dbReference>
<dbReference type="GO" id="GO:0035567">
    <property type="term" value="P:non-canonical Wnt signaling pathway"/>
    <property type="evidence" value="ECO:0007669"/>
    <property type="project" value="TreeGrafter"/>
</dbReference>
<protein>
    <submittedName>
        <fullName evidence="13">Uncharacterized protein</fullName>
    </submittedName>
</protein>
<evidence type="ECO:0000313" key="13">
    <source>
        <dbReference type="EMBL" id="PAV84307.1"/>
    </source>
</evidence>
<organism evidence="13 14">
    <name type="scientific">Diploscapter pachys</name>
    <dbReference type="NCBI Taxonomy" id="2018661"/>
    <lineage>
        <taxon>Eukaryota</taxon>
        <taxon>Metazoa</taxon>
        <taxon>Ecdysozoa</taxon>
        <taxon>Nematoda</taxon>
        <taxon>Chromadorea</taxon>
        <taxon>Rhabditida</taxon>
        <taxon>Rhabditina</taxon>
        <taxon>Rhabditomorpha</taxon>
        <taxon>Rhabditoidea</taxon>
        <taxon>Rhabditidae</taxon>
        <taxon>Diploscapter</taxon>
    </lineage>
</organism>
<feature type="domain" description="G-protein coupled receptors family 2 profile 2" evidence="12">
    <location>
        <begin position="218"/>
        <end position="416"/>
    </location>
</feature>
<dbReference type="InterPro" id="IPR017981">
    <property type="entry name" value="GPCR_2-like_7TM"/>
</dbReference>
<gene>
    <name evidence="13" type="ORF">WR25_16881</name>
</gene>
<keyword evidence="3" id="KW-0217">Developmental protein</keyword>
<feature type="domain" description="FZ" evidence="11">
    <location>
        <begin position="68"/>
        <end position="166"/>
    </location>
</feature>
<evidence type="ECO:0000259" key="11">
    <source>
        <dbReference type="PROSITE" id="PS50038"/>
    </source>
</evidence>
<dbReference type="AlphaFoldDB" id="A0A2A2LE18"/>
<comment type="caution">
    <text evidence="9">Lacks conserved residue(s) required for the propagation of feature annotation.</text>
</comment>
<dbReference type="PANTHER" id="PTHR11309">
    <property type="entry name" value="FRIZZLED"/>
    <property type="match status" value="1"/>
</dbReference>
<comment type="subcellular location">
    <subcellularLocation>
        <location evidence="1">Membrane</location>
        <topology evidence="1">Multi-pass membrane protein</topology>
    </subcellularLocation>
</comment>
<evidence type="ECO:0000256" key="5">
    <source>
        <dbReference type="ARBA" id="ARBA00022989"/>
    </source>
</evidence>
<evidence type="ECO:0000256" key="7">
    <source>
        <dbReference type="ARBA" id="ARBA00023157"/>
    </source>
</evidence>
<evidence type="ECO:0000256" key="4">
    <source>
        <dbReference type="ARBA" id="ARBA00022692"/>
    </source>
</evidence>
<dbReference type="InterPro" id="IPR020067">
    <property type="entry name" value="Frizzled_dom"/>
</dbReference>
<feature type="disulfide bond" evidence="9">
    <location>
        <begin position="122"/>
        <end position="163"/>
    </location>
</feature>
<evidence type="ECO:0000256" key="2">
    <source>
        <dbReference type="ARBA" id="ARBA00008077"/>
    </source>
</evidence>
<comment type="caution">
    <text evidence="13">The sequence shown here is derived from an EMBL/GenBank/DDBJ whole genome shotgun (WGS) entry which is preliminary data.</text>
</comment>
<dbReference type="PROSITE" id="PS50261">
    <property type="entry name" value="G_PROTEIN_RECEP_F2_4"/>
    <property type="match status" value="1"/>
</dbReference>
<feature type="transmembrane region" description="Helical" evidence="10">
    <location>
        <begin position="394"/>
        <end position="413"/>
    </location>
</feature>
<dbReference type="Proteomes" id="UP000218231">
    <property type="component" value="Unassembled WGS sequence"/>
</dbReference>
<feature type="disulfide bond" evidence="9">
    <location>
        <begin position="126"/>
        <end position="150"/>
    </location>
</feature>
<dbReference type="SMART" id="SM00063">
    <property type="entry name" value="FRI"/>
    <property type="match status" value="1"/>
</dbReference>
<keyword evidence="8" id="KW-0675">Receptor</keyword>
<feature type="transmembrane region" description="Helical" evidence="10">
    <location>
        <begin position="290"/>
        <end position="312"/>
    </location>
</feature>
<dbReference type="Pfam" id="PF01392">
    <property type="entry name" value="Fz"/>
    <property type="match status" value="1"/>
</dbReference>
<keyword evidence="7 9" id="KW-1015">Disulfide bond</keyword>
<evidence type="ECO:0000313" key="14">
    <source>
        <dbReference type="Proteomes" id="UP000218231"/>
    </source>
</evidence>
<dbReference type="OrthoDB" id="10053709at2759"/>
<evidence type="ECO:0000256" key="9">
    <source>
        <dbReference type="PROSITE-ProRule" id="PRU00090"/>
    </source>
</evidence>